<keyword evidence="4" id="KW-1185">Reference proteome</keyword>
<feature type="compositionally biased region" description="Low complexity" evidence="1">
    <location>
        <begin position="25"/>
        <end position="37"/>
    </location>
</feature>
<dbReference type="Proteomes" id="UP000582659">
    <property type="component" value="Unassembled WGS sequence"/>
</dbReference>
<accession>A0A1I7SRX2</accession>
<evidence type="ECO:0000313" key="4">
    <source>
        <dbReference type="Proteomes" id="UP000659654"/>
    </source>
</evidence>
<dbReference type="EMBL" id="CAJFDI010000002">
    <property type="protein sequence ID" value="CAD5217834.1"/>
    <property type="molecule type" value="Genomic_DNA"/>
</dbReference>
<evidence type="ECO:0000313" key="5">
    <source>
        <dbReference type="WBParaSite" id="BXY_1578900.1"/>
    </source>
</evidence>
<dbReference type="AlphaFoldDB" id="A0A1I7SRX2"/>
<feature type="compositionally biased region" description="Basic and acidic residues" evidence="1">
    <location>
        <begin position="1"/>
        <end position="11"/>
    </location>
</feature>
<reference evidence="2" key="2">
    <citation type="submission" date="2020-09" db="EMBL/GenBank/DDBJ databases">
        <authorList>
            <person name="Kikuchi T."/>
        </authorList>
    </citation>
    <scope>NUCLEOTIDE SEQUENCE</scope>
    <source>
        <strain evidence="2">Ka4C1</strain>
    </source>
</reference>
<feature type="region of interest" description="Disordered" evidence="1">
    <location>
        <begin position="134"/>
        <end position="154"/>
    </location>
</feature>
<sequence>MSVNPPRREGRGSFPKYGSTRVQNEALSAEASSSTAARHQAEEKAQCLRDTLDEARTRRMLTEDNERNHRNLQALREALRNQQRASAEIGSQLQEQIRQLNTLLLSDEERHRQNLVRLEEDENLARSLRRNLEQEMRRPHKARRQPCPHSNSPEHIPLDCTVVVDRTVRRQLIGDRCVNKEHAPRRKH</sequence>
<feature type="region of interest" description="Disordered" evidence="1">
    <location>
        <begin position="1"/>
        <end position="46"/>
    </location>
</feature>
<organism evidence="3 5">
    <name type="scientific">Bursaphelenchus xylophilus</name>
    <name type="common">Pinewood nematode worm</name>
    <name type="synonym">Aphelenchoides xylophilus</name>
    <dbReference type="NCBI Taxonomy" id="6326"/>
    <lineage>
        <taxon>Eukaryota</taxon>
        <taxon>Metazoa</taxon>
        <taxon>Ecdysozoa</taxon>
        <taxon>Nematoda</taxon>
        <taxon>Chromadorea</taxon>
        <taxon>Rhabditida</taxon>
        <taxon>Tylenchina</taxon>
        <taxon>Tylenchomorpha</taxon>
        <taxon>Aphelenchoidea</taxon>
        <taxon>Aphelenchoididae</taxon>
        <taxon>Bursaphelenchus</taxon>
    </lineage>
</organism>
<evidence type="ECO:0000313" key="3">
    <source>
        <dbReference type="Proteomes" id="UP000095284"/>
    </source>
</evidence>
<dbReference type="SMR" id="A0A1I7SRX2"/>
<gene>
    <name evidence="2" type="ORF">BXYJ_LOCUS5228</name>
</gene>
<name>A0A1I7SRX2_BURXY</name>
<reference evidence="5" key="1">
    <citation type="submission" date="2016-11" db="UniProtKB">
        <authorList>
            <consortium name="WormBaseParasite"/>
        </authorList>
    </citation>
    <scope>IDENTIFICATION</scope>
</reference>
<dbReference type="Proteomes" id="UP000095284">
    <property type="component" value="Unplaced"/>
</dbReference>
<protein>
    <submittedName>
        <fullName evidence="2">(pine wood nematode) hypothetical protein</fullName>
    </submittedName>
</protein>
<evidence type="ECO:0000313" key="2">
    <source>
        <dbReference type="EMBL" id="CAD5217834.1"/>
    </source>
</evidence>
<evidence type="ECO:0000256" key="1">
    <source>
        <dbReference type="SAM" id="MobiDB-lite"/>
    </source>
</evidence>
<proteinExistence type="predicted"/>
<dbReference type="WBParaSite" id="BXY_1578900.1">
    <property type="protein sequence ID" value="BXY_1578900.1"/>
    <property type="gene ID" value="BXY_1578900"/>
</dbReference>
<dbReference type="EMBL" id="CAJFCV020000002">
    <property type="protein sequence ID" value="CAG9101753.1"/>
    <property type="molecule type" value="Genomic_DNA"/>
</dbReference>
<dbReference type="Proteomes" id="UP000659654">
    <property type="component" value="Unassembled WGS sequence"/>
</dbReference>